<keyword evidence="2" id="KW-1185">Reference proteome</keyword>
<comment type="caution">
    <text evidence="1">The sequence shown here is derived from an EMBL/GenBank/DDBJ whole genome shotgun (WGS) entry which is preliminary data.</text>
</comment>
<proteinExistence type="predicted"/>
<organism evidence="1 2">
    <name type="scientific">Hypsizygus marmoreus</name>
    <name type="common">White beech mushroom</name>
    <name type="synonym">Agaricus marmoreus</name>
    <dbReference type="NCBI Taxonomy" id="39966"/>
    <lineage>
        <taxon>Eukaryota</taxon>
        <taxon>Fungi</taxon>
        <taxon>Dikarya</taxon>
        <taxon>Basidiomycota</taxon>
        <taxon>Agaricomycotina</taxon>
        <taxon>Agaricomycetes</taxon>
        <taxon>Agaricomycetidae</taxon>
        <taxon>Agaricales</taxon>
        <taxon>Tricholomatineae</taxon>
        <taxon>Lyophyllaceae</taxon>
        <taxon>Hypsizygus</taxon>
    </lineage>
</organism>
<accession>A0A369JI05</accession>
<reference evidence="1" key="1">
    <citation type="submission" date="2018-04" db="EMBL/GenBank/DDBJ databases">
        <title>Whole genome sequencing of Hypsizygus marmoreus.</title>
        <authorList>
            <person name="Choi I.-G."/>
            <person name="Min B."/>
            <person name="Kim J.-G."/>
            <person name="Kim S."/>
            <person name="Oh Y.-L."/>
            <person name="Kong W.-S."/>
            <person name="Park H."/>
            <person name="Jeong J."/>
            <person name="Song E.-S."/>
        </authorList>
    </citation>
    <scope>NUCLEOTIDE SEQUENCE [LARGE SCALE GENOMIC DNA]</scope>
    <source>
        <strain evidence="1">51987-8</strain>
    </source>
</reference>
<sequence>MNLDYKTAISRMHSSVKMKIAHWLGLVAAVSFVPALATPIRDLAVREPLIAVEEGTALALRDPRLQTRRRDVALGLITSNTAIALAACAFGGPFTCAGVAIAAVLTNFFTFYLSRSNGPGGSPVRSLDMITETAFHEKFAPTADCSVACKLDAANVPAGEWLHIGNTVANGIDHEIHHMRNGSINGLRAIQKSTSHAKDRRQDQDSEGGFIGDYYWIAPNPQAYGDFHSTSSIIQSASNDVTNYVQRHNGLEVCVDFGDDTGELNEGVLTLGWNNQPFLYSSIDVLESHLASCQLGELFHSGTDVEDDDI</sequence>
<evidence type="ECO:0000313" key="1">
    <source>
        <dbReference type="EMBL" id="RDB18466.1"/>
    </source>
</evidence>
<dbReference type="InParanoid" id="A0A369JI05"/>
<evidence type="ECO:0000313" key="2">
    <source>
        <dbReference type="Proteomes" id="UP000076154"/>
    </source>
</evidence>
<name>A0A369JI05_HYPMA</name>
<dbReference type="Proteomes" id="UP000076154">
    <property type="component" value="Unassembled WGS sequence"/>
</dbReference>
<dbReference type="OrthoDB" id="5374756at2759"/>
<dbReference type="AlphaFoldDB" id="A0A369JI05"/>
<protein>
    <submittedName>
        <fullName evidence="1">Uncharacterized protein</fullName>
    </submittedName>
</protein>
<dbReference type="EMBL" id="LUEZ02000101">
    <property type="protein sequence ID" value="RDB18466.1"/>
    <property type="molecule type" value="Genomic_DNA"/>
</dbReference>
<gene>
    <name evidence="1" type="ORF">Hypma_000299</name>
</gene>